<keyword evidence="1" id="KW-0732">Signal</keyword>
<proteinExistence type="predicted"/>
<name>A0A0N0GFP2_PSESX</name>
<protein>
    <submittedName>
        <fullName evidence="2">Uncharacterized protein</fullName>
    </submittedName>
</protein>
<dbReference type="EMBL" id="LGLN01000033">
    <property type="protein sequence ID" value="KPC32757.1"/>
    <property type="molecule type" value="Genomic_DNA"/>
</dbReference>
<reference evidence="2" key="1">
    <citation type="submission" date="2015-07" db="EMBL/GenBank/DDBJ databases">
        <authorList>
            <person name="Noorani M."/>
        </authorList>
    </citation>
    <scope>NUCLEOTIDE SEQUENCE [LARGE SCALE GENOMIC DNA]</scope>
    <source>
        <strain evidence="2">0788_9</strain>
    </source>
</reference>
<reference evidence="2" key="2">
    <citation type="submission" date="2015-10" db="EMBL/GenBank/DDBJ databases">
        <title>Comparative genomics and high-throughput reverse genetic screens identify a new phytobacterial MAMP and an Arabidopsis receptor required for immune elicitation.</title>
        <authorList>
            <person name="Mott G.A."/>
            <person name="Thakur S."/>
            <person name="Wang P.W."/>
            <person name="Desveaux D."/>
            <person name="Guttman D.S."/>
        </authorList>
    </citation>
    <scope>NUCLEOTIDE SEQUENCE [LARGE SCALE GENOMIC DNA]</scope>
    <source>
        <strain evidence="2">0788_9</strain>
    </source>
</reference>
<gene>
    <name evidence="2" type="ORF">ABJ99_1610</name>
</gene>
<organism evidence="2">
    <name type="scientific">Pseudomonas syringae pv. cilantro</name>
    <dbReference type="NCBI Taxonomy" id="81035"/>
    <lineage>
        <taxon>Bacteria</taxon>
        <taxon>Pseudomonadati</taxon>
        <taxon>Pseudomonadota</taxon>
        <taxon>Gammaproteobacteria</taxon>
        <taxon>Pseudomonadales</taxon>
        <taxon>Pseudomonadaceae</taxon>
        <taxon>Pseudomonas</taxon>
        <taxon>Pseudomonas syringae</taxon>
    </lineage>
</organism>
<accession>A0A0N0GFP2</accession>
<comment type="caution">
    <text evidence="2">The sequence shown here is derived from an EMBL/GenBank/DDBJ whole genome shotgun (WGS) entry which is preliminary data.</text>
</comment>
<dbReference type="Proteomes" id="UP000037891">
    <property type="component" value="Unassembled WGS sequence"/>
</dbReference>
<dbReference type="AlphaFoldDB" id="A0A0N0GFP2"/>
<evidence type="ECO:0000256" key="1">
    <source>
        <dbReference type="SAM" id="SignalP"/>
    </source>
</evidence>
<evidence type="ECO:0000313" key="2">
    <source>
        <dbReference type="EMBL" id="KPC32757.1"/>
    </source>
</evidence>
<feature type="signal peptide" evidence="1">
    <location>
        <begin position="1"/>
        <end position="17"/>
    </location>
</feature>
<sequence>MMAFVAMAVSGVMTVSAETGVIAAGTTMAVEAGAMAAIMDEAGVAMVVVAIAS</sequence>
<feature type="chain" id="PRO_5005849497" evidence="1">
    <location>
        <begin position="18"/>
        <end position="53"/>
    </location>
</feature>